<dbReference type="InterPro" id="IPR009057">
    <property type="entry name" value="Homeodomain-like_sf"/>
</dbReference>
<dbReference type="SUPFAM" id="SSF46689">
    <property type="entry name" value="Homeodomain-like"/>
    <property type="match status" value="1"/>
</dbReference>
<dbReference type="GO" id="GO:0043916">
    <property type="term" value="F:DNA-7-methylguanine glycosylase activity"/>
    <property type="evidence" value="ECO:0007669"/>
    <property type="project" value="TreeGrafter"/>
</dbReference>
<organism evidence="16">
    <name type="scientific">uncultured Acidimicrobiales bacterium</name>
    <dbReference type="NCBI Taxonomy" id="310071"/>
    <lineage>
        <taxon>Bacteria</taxon>
        <taxon>Bacillati</taxon>
        <taxon>Actinomycetota</taxon>
        <taxon>Acidimicrobiia</taxon>
        <taxon>Acidimicrobiales</taxon>
        <taxon>environmental samples</taxon>
    </lineage>
</organism>
<dbReference type="Gene3D" id="3.40.10.10">
    <property type="entry name" value="DNA Methylphosphotriester Repair Domain"/>
    <property type="match status" value="1"/>
</dbReference>
<dbReference type="InterPro" id="IPR037046">
    <property type="entry name" value="AlkA_N_sf"/>
</dbReference>
<evidence type="ECO:0000256" key="7">
    <source>
        <dbReference type="ARBA" id="ARBA00022763"/>
    </source>
</evidence>
<dbReference type="InterPro" id="IPR023170">
    <property type="entry name" value="HhH_base_excis_C"/>
</dbReference>
<feature type="region of interest" description="Disordered" evidence="14">
    <location>
        <begin position="180"/>
        <end position="200"/>
    </location>
</feature>
<dbReference type="SUPFAM" id="SSF48150">
    <property type="entry name" value="DNA-glycosylase"/>
    <property type="match status" value="1"/>
</dbReference>
<evidence type="ECO:0000256" key="11">
    <source>
        <dbReference type="ARBA" id="ARBA00023159"/>
    </source>
</evidence>
<evidence type="ECO:0000256" key="3">
    <source>
        <dbReference type="ARBA" id="ARBA00012000"/>
    </source>
</evidence>
<dbReference type="Gene3D" id="3.30.310.20">
    <property type="entry name" value="DNA-3-methyladenine glycosylase AlkA, N-terminal domain"/>
    <property type="match status" value="1"/>
</dbReference>
<dbReference type="GO" id="GO:0032131">
    <property type="term" value="F:alkylated DNA binding"/>
    <property type="evidence" value="ECO:0007669"/>
    <property type="project" value="TreeGrafter"/>
</dbReference>
<evidence type="ECO:0000256" key="4">
    <source>
        <dbReference type="ARBA" id="ARBA00022603"/>
    </source>
</evidence>
<accession>A0A6J4IYM6</accession>
<dbReference type="SUPFAM" id="SSF57884">
    <property type="entry name" value="Ada DNA repair protein, N-terminal domain (N-Ada 10)"/>
    <property type="match status" value="1"/>
</dbReference>
<dbReference type="PROSITE" id="PS01124">
    <property type="entry name" value="HTH_ARAC_FAMILY_2"/>
    <property type="match status" value="1"/>
</dbReference>
<comment type="catalytic activity">
    <reaction evidence="1">
        <text>Hydrolysis of alkylated DNA, releasing 3-methyladenine, 3-methylguanine, 7-methylguanine and 7-methyladenine.</text>
        <dbReference type="EC" id="3.2.2.21"/>
    </reaction>
</comment>
<dbReference type="InterPro" id="IPR018060">
    <property type="entry name" value="HTH_AraC"/>
</dbReference>
<keyword evidence="11" id="KW-0010">Activator</keyword>
<dbReference type="Pfam" id="PF02805">
    <property type="entry name" value="Ada_Zn_binding"/>
    <property type="match status" value="1"/>
</dbReference>
<keyword evidence="6" id="KW-0479">Metal-binding</keyword>
<dbReference type="Gene3D" id="1.10.10.60">
    <property type="entry name" value="Homeodomain-like"/>
    <property type="match status" value="1"/>
</dbReference>
<keyword evidence="16" id="KW-0326">Glycosidase</keyword>
<evidence type="ECO:0000256" key="12">
    <source>
        <dbReference type="ARBA" id="ARBA00023163"/>
    </source>
</evidence>
<keyword evidence="8" id="KW-0862">Zinc</keyword>
<evidence type="ECO:0000256" key="1">
    <source>
        <dbReference type="ARBA" id="ARBA00000086"/>
    </source>
</evidence>
<dbReference type="InterPro" id="IPR004026">
    <property type="entry name" value="Ada_DNA_repair_Zn-bd"/>
</dbReference>
<keyword evidence="5 16" id="KW-0808">Transferase</keyword>
<dbReference type="GO" id="GO:0008168">
    <property type="term" value="F:methyltransferase activity"/>
    <property type="evidence" value="ECO:0007669"/>
    <property type="project" value="UniProtKB-KW"/>
</dbReference>
<keyword evidence="10" id="KW-0238">DNA-binding</keyword>
<evidence type="ECO:0000256" key="2">
    <source>
        <dbReference type="ARBA" id="ARBA00001947"/>
    </source>
</evidence>
<dbReference type="SUPFAM" id="SSF55945">
    <property type="entry name" value="TATA-box binding protein-like"/>
    <property type="match status" value="1"/>
</dbReference>
<dbReference type="CDD" id="cd00056">
    <property type="entry name" value="ENDO3c"/>
    <property type="match status" value="1"/>
</dbReference>
<dbReference type="PROSITE" id="PS00041">
    <property type="entry name" value="HTH_ARAC_FAMILY_1"/>
    <property type="match status" value="1"/>
</dbReference>
<dbReference type="InterPro" id="IPR003265">
    <property type="entry name" value="HhH-GPD_domain"/>
</dbReference>
<dbReference type="GO" id="GO:0006307">
    <property type="term" value="P:DNA alkylation repair"/>
    <property type="evidence" value="ECO:0007669"/>
    <property type="project" value="TreeGrafter"/>
</dbReference>
<dbReference type="GO" id="GO:0003700">
    <property type="term" value="F:DNA-binding transcription factor activity"/>
    <property type="evidence" value="ECO:0007669"/>
    <property type="project" value="InterPro"/>
</dbReference>
<evidence type="ECO:0000259" key="15">
    <source>
        <dbReference type="PROSITE" id="PS01124"/>
    </source>
</evidence>
<dbReference type="Gene3D" id="1.10.1670.10">
    <property type="entry name" value="Helix-hairpin-Helix base-excision DNA repair enzymes (C-terminal)"/>
    <property type="match status" value="1"/>
</dbReference>
<keyword evidence="12" id="KW-0804">Transcription</keyword>
<evidence type="ECO:0000313" key="16">
    <source>
        <dbReference type="EMBL" id="CAA9263968.1"/>
    </source>
</evidence>
<dbReference type="PANTHER" id="PTHR43003">
    <property type="entry name" value="DNA-3-METHYLADENINE GLYCOSYLASE"/>
    <property type="match status" value="1"/>
</dbReference>
<dbReference type="Pfam" id="PF06029">
    <property type="entry name" value="AlkA_N"/>
    <property type="match status" value="1"/>
</dbReference>
<evidence type="ECO:0000256" key="5">
    <source>
        <dbReference type="ARBA" id="ARBA00022679"/>
    </source>
</evidence>
<reference evidence="16" key="1">
    <citation type="submission" date="2020-02" db="EMBL/GenBank/DDBJ databases">
        <authorList>
            <person name="Meier V. D."/>
        </authorList>
    </citation>
    <scope>NUCLEOTIDE SEQUENCE</scope>
    <source>
        <strain evidence="16">AVDCRST_MAG76</strain>
    </source>
</reference>
<dbReference type="GO" id="GO:0008725">
    <property type="term" value="F:DNA-3-methyladenine glycosylase activity"/>
    <property type="evidence" value="ECO:0007669"/>
    <property type="project" value="TreeGrafter"/>
</dbReference>
<dbReference type="SMART" id="SM00342">
    <property type="entry name" value="HTH_ARAC"/>
    <property type="match status" value="1"/>
</dbReference>
<protein>
    <recommendedName>
        <fullName evidence="3">DNA-3-methyladenine glycosylase II</fullName>
        <ecNumber evidence="3">3.2.2.21</ecNumber>
    </recommendedName>
</protein>
<dbReference type="InterPro" id="IPR035451">
    <property type="entry name" value="Ada-like_dom_sf"/>
</dbReference>
<dbReference type="GO" id="GO:0006285">
    <property type="term" value="P:base-excision repair, AP site formation"/>
    <property type="evidence" value="ECO:0007669"/>
    <property type="project" value="TreeGrafter"/>
</dbReference>
<evidence type="ECO:0000256" key="9">
    <source>
        <dbReference type="ARBA" id="ARBA00023015"/>
    </source>
</evidence>
<comment type="cofactor">
    <cofactor evidence="2">
        <name>Zn(2+)</name>
        <dbReference type="ChEBI" id="CHEBI:29105"/>
    </cofactor>
</comment>
<dbReference type="AlphaFoldDB" id="A0A6J4IYM6"/>
<dbReference type="EMBL" id="CADCSZ010000178">
    <property type="protein sequence ID" value="CAA9263968.1"/>
    <property type="molecule type" value="Genomic_DNA"/>
</dbReference>
<dbReference type="SMART" id="SM01009">
    <property type="entry name" value="AlkA_N"/>
    <property type="match status" value="1"/>
</dbReference>
<dbReference type="InterPro" id="IPR051912">
    <property type="entry name" value="Alkylbase_DNA_Glycosylase/TA"/>
</dbReference>
<keyword evidence="9" id="KW-0805">Transcription regulation</keyword>
<evidence type="ECO:0000256" key="14">
    <source>
        <dbReference type="SAM" id="MobiDB-lite"/>
    </source>
</evidence>
<evidence type="ECO:0000256" key="8">
    <source>
        <dbReference type="ARBA" id="ARBA00022833"/>
    </source>
</evidence>
<dbReference type="GO" id="GO:0008270">
    <property type="term" value="F:zinc ion binding"/>
    <property type="evidence" value="ECO:0007669"/>
    <property type="project" value="InterPro"/>
</dbReference>
<dbReference type="InterPro" id="IPR010316">
    <property type="entry name" value="AlkA_N"/>
</dbReference>
<dbReference type="EC" id="3.2.2.21" evidence="3"/>
<evidence type="ECO:0000256" key="10">
    <source>
        <dbReference type="ARBA" id="ARBA00023125"/>
    </source>
</evidence>
<evidence type="ECO:0000256" key="6">
    <source>
        <dbReference type="ARBA" id="ARBA00022723"/>
    </source>
</evidence>
<gene>
    <name evidence="16" type="ORF">AVDCRST_MAG76-2938</name>
</gene>
<dbReference type="PANTHER" id="PTHR43003:SF13">
    <property type="entry name" value="DNA-3-METHYLADENINE GLYCOSYLASE 2"/>
    <property type="match status" value="1"/>
</dbReference>
<proteinExistence type="predicted"/>
<dbReference type="Pfam" id="PF00730">
    <property type="entry name" value="HhH-GPD"/>
    <property type="match status" value="1"/>
</dbReference>
<name>A0A6J4IYM6_9ACTN</name>
<dbReference type="GO" id="GO:0043565">
    <property type="term" value="F:sequence-specific DNA binding"/>
    <property type="evidence" value="ECO:0007669"/>
    <property type="project" value="InterPro"/>
</dbReference>
<dbReference type="Gene3D" id="1.10.340.30">
    <property type="entry name" value="Hypothetical protein, domain 2"/>
    <property type="match status" value="1"/>
</dbReference>
<dbReference type="Pfam" id="PF12833">
    <property type="entry name" value="HTH_18"/>
    <property type="match status" value="1"/>
</dbReference>
<keyword evidence="13" id="KW-0234">DNA repair</keyword>
<dbReference type="GO" id="GO:0032259">
    <property type="term" value="P:methylation"/>
    <property type="evidence" value="ECO:0007669"/>
    <property type="project" value="UniProtKB-KW"/>
</dbReference>
<sequence>MPTVAVADHAACYRAVQARDNRFDGRFCTAVVTTGIYCRPSCPARTPKPTSVLFYTCAAAAEEAGFRACKRCRPESAPGDPGWDRRADLVGRAVRLIADGATADGGVSGLARRLHVSERHLRRLFVEELGTGPLQLASSRRLALVRLLLDQTDLPVTSVAFAAGFTSIRRFNDAVSTAYGSPPSALRERRQHRSTNARADVRPGEPAVLRLRLPARLPFAGPAVLAFLAGHSTPGVEEVVDGTYRRTVPGGIFAASPDATGLTLDLHLDDVRRVGPLVGAARRLFDLDCDPEAVADVLGGDPLLAPALAARPGIRLPGAVDGFEAAVRTVLGQQVSVAGATTLAARLVRAIGQPLPAPDGGLTSLFPTPDALAAADLSQLGLTAARAATIRALAASVAEGRLDLSPTADRDVVTAGLLAVTGIGPWTVALVAARALGDPDSLPASDLALRRLTGLAGPALAARAETWRPWRSYATFALWATCTTEKEHR</sequence>
<keyword evidence="16" id="KW-0378">Hydrolase</keyword>
<dbReference type="GO" id="GO:0005737">
    <property type="term" value="C:cytoplasm"/>
    <property type="evidence" value="ECO:0007669"/>
    <property type="project" value="TreeGrafter"/>
</dbReference>
<feature type="domain" description="HTH araC/xylS-type" evidence="15">
    <location>
        <begin position="91"/>
        <end position="189"/>
    </location>
</feature>
<keyword evidence="4 16" id="KW-0489">Methyltransferase</keyword>
<dbReference type="SMART" id="SM00478">
    <property type="entry name" value="ENDO3c"/>
    <property type="match status" value="1"/>
</dbReference>
<dbReference type="GO" id="GO:0032993">
    <property type="term" value="C:protein-DNA complex"/>
    <property type="evidence" value="ECO:0007669"/>
    <property type="project" value="TreeGrafter"/>
</dbReference>
<evidence type="ECO:0000256" key="13">
    <source>
        <dbReference type="ARBA" id="ARBA00023204"/>
    </source>
</evidence>
<keyword evidence="7" id="KW-0227">DNA damage</keyword>
<dbReference type="InterPro" id="IPR011257">
    <property type="entry name" value="DNA_glycosylase"/>
</dbReference>
<dbReference type="InterPro" id="IPR018062">
    <property type="entry name" value="HTH_AraC-typ_CS"/>
</dbReference>